<proteinExistence type="predicted"/>
<sequence length="61" mass="6812">MEGEGGGRARNEQSVAIINIEDSSGTWQEATDITEGTVKTSEITITRRNLVEWFFRAPLKN</sequence>
<evidence type="ECO:0000313" key="1">
    <source>
        <dbReference type="EMBL" id="KZC14219.1"/>
    </source>
</evidence>
<accession>A0A154PQN8</accession>
<gene>
    <name evidence="1" type="ORF">WN55_06688</name>
</gene>
<evidence type="ECO:0000313" key="2">
    <source>
        <dbReference type="Proteomes" id="UP000076502"/>
    </source>
</evidence>
<keyword evidence="2" id="KW-1185">Reference proteome</keyword>
<dbReference type="AlphaFoldDB" id="A0A154PQN8"/>
<protein>
    <submittedName>
        <fullName evidence="1">Uncharacterized protein</fullName>
    </submittedName>
</protein>
<name>A0A154PQN8_DUFNO</name>
<organism evidence="1 2">
    <name type="scientific">Dufourea novaeangliae</name>
    <name type="common">Sweat bee</name>
    <dbReference type="NCBI Taxonomy" id="178035"/>
    <lineage>
        <taxon>Eukaryota</taxon>
        <taxon>Metazoa</taxon>
        <taxon>Ecdysozoa</taxon>
        <taxon>Arthropoda</taxon>
        <taxon>Hexapoda</taxon>
        <taxon>Insecta</taxon>
        <taxon>Pterygota</taxon>
        <taxon>Neoptera</taxon>
        <taxon>Endopterygota</taxon>
        <taxon>Hymenoptera</taxon>
        <taxon>Apocrita</taxon>
        <taxon>Aculeata</taxon>
        <taxon>Apoidea</taxon>
        <taxon>Anthophila</taxon>
        <taxon>Halictidae</taxon>
        <taxon>Rophitinae</taxon>
        <taxon>Dufourea</taxon>
    </lineage>
</organism>
<dbReference type="Proteomes" id="UP000076502">
    <property type="component" value="Unassembled WGS sequence"/>
</dbReference>
<dbReference type="EMBL" id="KQ435050">
    <property type="protein sequence ID" value="KZC14219.1"/>
    <property type="molecule type" value="Genomic_DNA"/>
</dbReference>
<reference evidence="1 2" key="1">
    <citation type="submission" date="2015-07" db="EMBL/GenBank/DDBJ databases">
        <title>The genome of Dufourea novaeangliae.</title>
        <authorList>
            <person name="Pan H."/>
            <person name="Kapheim K."/>
        </authorList>
    </citation>
    <scope>NUCLEOTIDE SEQUENCE [LARGE SCALE GENOMIC DNA]</scope>
    <source>
        <strain evidence="1">0120121106</strain>
        <tissue evidence="1">Whole body</tissue>
    </source>
</reference>